<dbReference type="AlphaFoldDB" id="A0A514CE71"/>
<accession>A0A514CE71</accession>
<dbReference type="RefSeq" id="WP_141613374.1">
    <property type="nucleotide sequence ID" value="NZ_CP041253.1"/>
</dbReference>
<feature type="signal peptide" evidence="1">
    <location>
        <begin position="1"/>
        <end position="22"/>
    </location>
</feature>
<evidence type="ECO:0000313" key="3">
    <source>
        <dbReference type="Proteomes" id="UP000316614"/>
    </source>
</evidence>
<keyword evidence="3" id="KW-1185">Reference proteome</keyword>
<evidence type="ECO:0000256" key="1">
    <source>
        <dbReference type="SAM" id="SignalP"/>
    </source>
</evidence>
<dbReference type="Proteomes" id="UP000316614">
    <property type="component" value="Chromosome"/>
</dbReference>
<reference evidence="2 3" key="1">
    <citation type="submission" date="2019-06" db="EMBL/GenBank/DDBJ databases">
        <title>Echinicola alkalisoli sp. nov. isolated from saline soil.</title>
        <authorList>
            <person name="Sun J.-Q."/>
            <person name="Xu L."/>
        </authorList>
    </citation>
    <scope>NUCLEOTIDE SEQUENCE [LARGE SCALE GENOMIC DNA]</scope>
    <source>
        <strain evidence="2 3">LN3S3</strain>
    </source>
</reference>
<keyword evidence="1" id="KW-0732">Signal</keyword>
<sequence length="125" mass="14318">MMNIKCAVITSVLFVVGGNLYAQEELDFDKPAFDRFSLNVKPLNTDSLRAAIEDMGFGSTAYAAKHFNLQDHVDVIDHNFPIYQLPADKDYKLKRKELPEDYPAKMPIVKFKKPEEVLEIIPQKE</sequence>
<evidence type="ECO:0000313" key="2">
    <source>
        <dbReference type="EMBL" id="QDH78113.1"/>
    </source>
</evidence>
<dbReference type="EMBL" id="CP041253">
    <property type="protein sequence ID" value="QDH78113.1"/>
    <property type="molecule type" value="Genomic_DNA"/>
</dbReference>
<dbReference type="OrthoDB" id="838466at2"/>
<name>A0A514CE71_9BACT</name>
<feature type="chain" id="PRO_5021714809" evidence="1">
    <location>
        <begin position="23"/>
        <end position="125"/>
    </location>
</feature>
<protein>
    <submittedName>
        <fullName evidence="2">Uncharacterized protein</fullName>
    </submittedName>
</protein>
<proteinExistence type="predicted"/>
<dbReference type="KEGG" id="echi:FKX85_03300"/>
<gene>
    <name evidence="2" type="ORF">FKX85_03300</name>
</gene>
<organism evidence="2 3">
    <name type="scientific">Echinicola soli</name>
    <dbReference type="NCBI Taxonomy" id="2591634"/>
    <lineage>
        <taxon>Bacteria</taxon>
        <taxon>Pseudomonadati</taxon>
        <taxon>Bacteroidota</taxon>
        <taxon>Cytophagia</taxon>
        <taxon>Cytophagales</taxon>
        <taxon>Cyclobacteriaceae</taxon>
        <taxon>Echinicola</taxon>
    </lineage>
</organism>